<dbReference type="Proteomes" id="UP000198287">
    <property type="component" value="Unassembled WGS sequence"/>
</dbReference>
<feature type="compositionally biased region" description="Polar residues" evidence="1">
    <location>
        <begin position="201"/>
        <end position="223"/>
    </location>
</feature>
<feature type="compositionally biased region" description="Basic and acidic residues" evidence="1">
    <location>
        <begin position="25"/>
        <end position="34"/>
    </location>
</feature>
<evidence type="ECO:0000256" key="1">
    <source>
        <dbReference type="SAM" id="MobiDB-lite"/>
    </source>
</evidence>
<keyword evidence="3" id="KW-1185">Reference proteome</keyword>
<feature type="compositionally biased region" description="Acidic residues" evidence="1">
    <location>
        <begin position="1"/>
        <end position="20"/>
    </location>
</feature>
<accession>A0A226CUN8</accession>
<dbReference type="AlphaFoldDB" id="A0A226CUN8"/>
<proteinExistence type="predicted"/>
<gene>
    <name evidence="2" type="ORF">Fcan01_28636</name>
</gene>
<comment type="caution">
    <text evidence="2">The sequence shown here is derived from an EMBL/GenBank/DDBJ whole genome shotgun (WGS) entry which is preliminary data.</text>
</comment>
<feature type="region of interest" description="Disordered" evidence="1">
    <location>
        <begin position="92"/>
        <end position="112"/>
    </location>
</feature>
<feature type="compositionally biased region" description="Low complexity" evidence="1">
    <location>
        <begin position="43"/>
        <end position="70"/>
    </location>
</feature>
<protein>
    <submittedName>
        <fullName evidence="2">Uncharacterized protein</fullName>
    </submittedName>
</protein>
<feature type="compositionally biased region" description="Low complexity" evidence="1">
    <location>
        <begin position="188"/>
        <end position="199"/>
    </location>
</feature>
<reference evidence="2 3" key="1">
    <citation type="submission" date="2015-12" db="EMBL/GenBank/DDBJ databases">
        <title>The genome of Folsomia candida.</title>
        <authorList>
            <person name="Faddeeva A."/>
            <person name="Derks M.F."/>
            <person name="Anvar Y."/>
            <person name="Smit S."/>
            <person name="Van Straalen N."/>
            <person name="Roelofs D."/>
        </authorList>
    </citation>
    <scope>NUCLEOTIDE SEQUENCE [LARGE SCALE GENOMIC DNA]</scope>
    <source>
        <strain evidence="2 3">VU population</strain>
        <tissue evidence="2">Whole body</tissue>
    </source>
</reference>
<evidence type="ECO:0000313" key="3">
    <source>
        <dbReference type="Proteomes" id="UP000198287"/>
    </source>
</evidence>
<sequence>MVDDDDDDGEGSAQDLELDQFDTIIENHEKEKRLRPIFRKRNVSTQTSKSVESSTVSCTTESRSTTATTTASSASSFDLEFISKTKKYISHIPSSSKHQHEQSSETYATTAAAAASAGGEDVELGRKHRSYLPTGSSGLNILNMRFTMGREFESEVSIRIPHQNPHRLHLVFHVLQLPSKPPQHHHSSSSTSSKAYKSSNKFHTTHSQTTSQLPVIGGKSTSHSTERPSRNVLGGAPLKLVPSSRSRIT</sequence>
<dbReference type="EMBL" id="LNIX01000093">
    <property type="protein sequence ID" value="OXA36599.1"/>
    <property type="molecule type" value="Genomic_DNA"/>
</dbReference>
<organism evidence="2 3">
    <name type="scientific">Folsomia candida</name>
    <name type="common">Springtail</name>
    <dbReference type="NCBI Taxonomy" id="158441"/>
    <lineage>
        <taxon>Eukaryota</taxon>
        <taxon>Metazoa</taxon>
        <taxon>Ecdysozoa</taxon>
        <taxon>Arthropoda</taxon>
        <taxon>Hexapoda</taxon>
        <taxon>Collembola</taxon>
        <taxon>Entomobryomorpha</taxon>
        <taxon>Isotomoidea</taxon>
        <taxon>Isotomidae</taxon>
        <taxon>Proisotominae</taxon>
        <taxon>Folsomia</taxon>
    </lineage>
</organism>
<name>A0A226CUN8_FOLCA</name>
<dbReference type="OrthoDB" id="10692453at2759"/>
<evidence type="ECO:0000313" key="2">
    <source>
        <dbReference type="EMBL" id="OXA36599.1"/>
    </source>
</evidence>
<feature type="region of interest" description="Disordered" evidence="1">
    <location>
        <begin position="179"/>
        <end position="249"/>
    </location>
</feature>
<feature type="region of interest" description="Disordered" evidence="1">
    <location>
        <begin position="1"/>
        <end position="70"/>
    </location>
</feature>